<comment type="caution">
    <text evidence="2">The sequence shown here is derived from an EMBL/GenBank/DDBJ whole genome shotgun (WGS) entry which is preliminary data.</text>
</comment>
<sequence length="87" mass="8602">MVAVAQLGRSSCSLARSPMPRAPPWPLGLAAVAQSAADLDRPRTGGVWEAAGAGALAVLPTAVAMAAVPLSLAMDSRARVPPGGLAC</sequence>
<keyword evidence="1" id="KW-0812">Transmembrane</keyword>
<evidence type="ECO:0000313" key="3">
    <source>
        <dbReference type="Proteomes" id="UP000251960"/>
    </source>
</evidence>
<dbReference type="Proteomes" id="UP000251960">
    <property type="component" value="Unassembled WGS sequence"/>
</dbReference>
<organism evidence="2 3">
    <name type="scientific">Zea mays</name>
    <name type="common">Maize</name>
    <dbReference type="NCBI Taxonomy" id="4577"/>
    <lineage>
        <taxon>Eukaryota</taxon>
        <taxon>Viridiplantae</taxon>
        <taxon>Streptophyta</taxon>
        <taxon>Embryophyta</taxon>
        <taxon>Tracheophyta</taxon>
        <taxon>Spermatophyta</taxon>
        <taxon>Magnoliopsida</taxon>
        <taxon>Liliopsida</taxon>
        <taxon>Poales</taxon>
        <taxon>Poaceae</taxon>
        <taxon>PACMAD clade</taxon>
        <taxon>Panicoideae</taxon>
        <taxon>Andropogonodae</taxon>
        <taxon>Andropogoneae</taxon>
        <taxon>Tripsacinae</taxon>
        <taxon>Zea</taxon>
    </lineage>
</organism>
<name>A0A3L6D722_MAIZE</name>
<dbReference type="AlphaFoldDB" id="A0A3L6D722"/>
<gene>
    <name evidence="2" type="ORF">Zm00014a_031561</name>
</gene>
<keyword evidence="1" id="KW-1133">Transmembrane helix</keyword>
<proteinExistence type="predicted"/>
<reference evidence="2 3" key="1">
    <citation type="journal article" date="2018" name="Nat. Genet.">
        <title>Extensive intraspecific gene order and gene structural variations between Mo17 and other maize genomes.</title>
        <authorList>
            <person name="Sun S."/>
            <person name="Zhou Y."/>
            <person name="Chen J."/>
            <person name="Shi J."/>
            <person name="Zhao H."/>
            <person name="Zhao H."/>
            <person name="Song W."/>
            <person name="Zhang M."/>
            <person name="Cui Y."/>
            <person name="Dong X."/>
            <person name="Liu H."/>
            <person name="Ma X."/>
            <person name="Jiao Y."/>
            <person name="Wang B."/>
            <person name="Wei X."/>
            <person name="Stein J.C."/>
            <person name="Glaubitz J.C."/>
            <person name="Lu F."/>
            <person name="Yu G."/>
            <person name="Liang C."/>
            <person name="Fengler K."/>
            <person name="Li B."/>
            <person name="Rafalski A."/>
            <person name="Schnable P.S."/>
            <person name="Ware D.H."/>
            <person name="Buckler E.S."/>
            <person name="Lai J."/>
        </authorList>
    </citation>
    <scope>NUCLEOTIDE SEQUENCE [LARGE SCALE GENOMIC DNA]</scope>
    <source>
        <strain evidence="3">cv. Missouri 17</strain>
        <tissue evidence="2">Seedling</tissue>
    </source>
</reference>
<evidence type="ECO:0000256" key="1">
    <source>
        <dbReference type="SAM" id="Phobius"/>
    </source>
</evidence>
<keyword evidence="1" id="KW-0472">Membrane</keyword>
<protein>
    <submittedName>
        <fullName evidence="2">Uncharacterized protein</fullName>
    </submittedName>
</protein>
<accession>A0A3L6D722</accession>
<evidence type="ECO:0000313" key="2">
    <source>
        <dbReference type="EMBL" id="PWZ04158.1"/>
    </source>
</evidence>
<dbReference type="EMBL" id="NCVQ01000812">
    <property type="protein sequence ID" value="PWZ04158.1"/>
    <property type="molecule type" value="Genomic_DNA"/>
</dbReference>
<feature type="transmembrane region" description="Helical" evidence="1">
    <location>
        <begin position="50"/>
        <end position="72"/>
    </location>
</feature>